<feature type="compositionally biased region" description="Basic and acidic residues" evidence="1">
    <location>
        <begin position="244"/>
        <end position="266"/>
    </location>
</feature>
<accession>A0A8H3YIK4</accession>
<evidence type="ECO:0000313" key="3">
    <source>
        <dbReference type="EMBL" id="KAE9961765.1"/>
    </source>
</evidence>
<feature type="region of interest" description="Disordered" evidence="1">
    <location>
        <begin position="153"/>
        <end position="323"/>
    </location>
</feature>
<feature type="chain" id="PRO_5034349350" evidence="2">
    <location>
        <begin position="21"/>
        <end position="359"/>
    </location>
</feature>
<dbReference type="Proteomes" id="UP000433883">
    <property type="component" value="Unassembled WGS sequence"/>
</dbReference>
<dbReference type="EMBL" id="WNWQ01001306">
    <property type="protein sequence ID" value="KAE9961765.1"/>
    <property type="molecule type" value="Genomic_DNA"/>
</dbReference>
<sequence>MVRVCPLLNAIAGAASVARALPAPVQVEIDTELQLRLAPDYTPQLTSFTKALQQAVEGPKTANTPTVTTGASSYNRDAAYAGATIMGAIGALIGGTIGAYMPANTTLNVDSILKGLTYELNQVNAETENLKKDMGLSLLTKLIPNLGSIIAQQPNLGRGPGGQEGAYKPPPPPAFLPGEAPKGGSGEKPTDVSTVPLPGGSMEIEMGKPKLIEGSKPGSSIVPTTGGVMEMGMPKTAGEAKPQTAKEAKPPVDGAKPVESKPKGTEMAEMEMAPPPSPGPPKPAPPAEGMAPSTAAPSVLPSEPKAPSTNVPSVPSKDTSTWKFPGLEGAAVAAAPVVQPTVTGMEGMGGHGHSGSRRR</sequence>
<name>A0A8H3YIK4_VENIN</name>
<feature type="compositionally biased region" description="Pro residues" evidence="1">
    <location>
        <begin position="273"/>
        <end position="286"/>
    </location>
</feature>
<evidence type="ECO:0000313" key="4">
    <source>
        <dbReference type="Proteomes" id="UP000433883"/>
    </source>
</evidence>
<reference evidence="3 4" key="1">
    <citation type="submission" date="2019-11" db="EMBL/GenBank/DDBJ databases">
        <title>Venturia inaequalis Genome Resource.</title>
        <authorList>
            <person name="Lichtner F.J."/>
        </authorList>
    </citation>
    <scope>NUCLEOTIDE SEQUENCE [LARGE SCALE GENOMIC DNA]</scope>
    <source>
        <strain evidence="3">Bline_iso_100314</strain>
    </source>
</reference>
<proteinExistence type="predicted"/>
<feature type="compositionally biased region" description="Polar residues" evidence="1">
    <location>
        <begin position="307"/>
        <end position="322"/>
    </location>
</feature>
<evidence type="ECO:0000256" key="2">
    <source>
        <dbReference type="SAM" id="SignalP"/>
    </source>
</evidence>
<evidence type="ECO:0000256" key="1">
    <source>
        <dbReference type="SAM" id="MobiDB-lite"/>
    </source>
</evidence>
<feature type="signal peptide" evidence="2">
    <location>
        <begin position="1"/>
        <end position="20"/>
    </location>
</feature>
<organism evidence="3 4">
    <name type="scientific">Venturia inaequalis</name>
    <name type="common">Apple scab fungus</name>
    <dbReference type="NCBI Taxonomy" id="5025"/>
    <lineage>
        <taxon>Eukaryota</taxon>
        <taxon>Fungi</taxon>
        <taxon>Dikarya</taxon>
        <taxon>Ascomycota</taxon>
        <taxon>Pezizomycotina</taxon>
        <taxon>Dothideomycetes</taxon>
        <taxon>Pleosporomycetidae</taxon>
        <taxon>Venturiales</taxon>
        <taxon>Venturiaceae</taxon>
        <taxon>Venturia</taxon>
    </lineage>
</organism>
<keyword evidence="2" id="KW-0732">Signal</keyword>
<protein>
    <submittedName>
        <fullName evidence="3">Uncharacterized protein</fullName>
    </submittedName>
</protein>
<gene>
    <name evidence="3" type="ORF">BLS_001406</name>
</gene>
<dbReference type="AlphaFoldDB" id="A0A8H3YIK4"/>
<comment type="caution">
    <text evidence="3">The sequence shown here is derived from an EMBL/GenBank/DDBJ whole genome shotgun (WGS) entry which is preliminary data.</text>
</comment>